<sequence length="85" mass="9510">MSDPELAFHILAVLDDDPQYGRDIPFEIAKRRDGPVPRASDVDALLRTLDDGAFTNSTIRFGKRLYEIAPRGSAYLAWFAERIGA</sequence>
<evidence type="ECO:0000313" key="1">
    <source>
        <dbReference type="EMBL" id="BDE05191.1"/>
    </source>
</evidence>
<dbReference type="RefSeq" id="WP_317996253.1">
    <property type="nucleotide sequence ID" value="NZ_AP025523.1"/>
</dbReference>
<gene>
    <name evidence="1" type="ORF">WPS_04670</name>
</gene>
<dbReference type="AlphaFoldDB" id="A0AAN1XT04"/>
<dbReference type="Proteomes" id="UP001317532">
    <property type="component" value="Chromosome"/>
</dbReference>
<accession>A0AAN1XT04</accession>
<proteinExistence type="predicted"/>
<reference evidence="1 2" key="1">
    <citation type="journal article" date="2022" name="ISME Commun">
        <title>Vulcanimicrobium alpinus gen. nov. sp. nov., the first cultivated representative of the candidate phylum 'Eremiobacterota', is a metabolically versatile aerobic anoxygenic phototroph.</title>
        <authorList>
            <person name="Yabe S."/>
            <person name="Muto K."/>
            <person name="Abe K."/>
            <person name="Yokota A."/>
            <person name="Staudigel H."/>
            <person name="Tebo B.M."/>
        </authorList>
    </citation>
    <scope>NUCLEOTIDE SEQUENCE [LARGE SCALE GENOMIC DNA]</scope>
    <source>
        <strain evidence="1 2">WC8-2</strain>
    </source>
</reference>
<dbReference type="KEGG" id="vab:WPS_04670"/>
<keyword evidence="2" id="KW-1185">Reference proteome</keyword>
<evidence type="ECO:0000313" key="2">
    <source>
        <dbReference type="Proteomes" id="UP001317532"/>
    </source>
</evidence>
<name>A0AAN1XT04_UNVUL</name>
<organism evidence="1 2">
    <name type="scientific">Vulcanimicrobium alpinum</name>
    <dbReference type="NCBI Taxonomy" id="3016050"/>
    <lineage>
        <taxon>Bacteria</taxon>
        <taxon>Bacillati</taxon>
        <taxon>Vulcanimicrobiota</taxon>
        <taxon>Vulcanimicrobiia</taxon>
        <taxon>Vulcanimicrobiales</taxon>
        <taxon>Vulcanimicrobiaceae</taxon>
        <taxon>Vulcanimicrobium</taxon>
    </lineage>
</organism>
<dbReference type="EMBL" id="AP025523">
    <property type="protein sequence ID" value="BDE05191.1"/>
    <property type="molecule type" value="Genomic_DNA"/>
</dbReference>
<dbReference type="Gene3D" id="1.10.10.10">
    <property type="entry name" value="Winged helix-like DNA-binding domain superfamily/Winged helix DNA-binding domain"/>
    <property type="match status" value="1"/>
</dbReference>
<dbReference type="InterPro" id="IPR036388">
    <property type="entry name" value="WH-like_DNA-bd_sf"/>
</dbReference>
<protein>
    <submittedName>
        <fullName evidence="1">Uncharacterized protein</fullName>
    </submittedName>
</protein>